<reference evidence="2" key="1">
    <citation type="journal article" date="2015" name="Nature">
        <title>Complex archaea that bridge the gap between prokaryotes and eukaryotes.</title>
        <authorList>
            <person name="Spang A."/>
            <person name="Saw J.H."/>
            <person name="Jorgensen S.L."/>
            <person name="Zaremba-Niedzwiedzka K."/>
            <person name="Martijn J."/>
            <person name="Lind A.E."/>
            <person name="van Eijk R."/>
            <person name="Schleper C."/>
            <person name="Guy L."/>
            <person name="Ettema T.J."/>
        </authorList>
    </citation>
    <scope>NUCLEOTIDE SEQUENCE</scope>
</reference>
<dbReference type="AlphaFoldDB" id="A0A0F9T9V8"/>
<name>A0A0F9T9V8_9ZZZZ</name>
<dbReference type="PROSITE" id="PS50157">
    <property type="entry name" value="ZINC_FINGER_C2H2_2"/>
    <property type="match status" value="1"/>
</dbReference>
<protein>
    <recommendedName>
        <fullName evidence="1">C2H2-type domain-containing protein</fullName>
    </recommendedName>
</protein>
<dbReference type="EMBL" id="LAZR01000377">
    <property type="protein sequence ID" value="KKN71742.1"/>
    <property type="molecule type" value="Genomic_DNA"/>
</dbReference>
<evidence type="ECO:0000313" key="2">
    <source>
        <dbReference type="EMBL" id="KKN71742.1"/>
    </source>
</evidence>
<evidence type="ECO:0000259" key="1">
    <source>
        <dbReference type="PROSITE" id="PS50157"/>
    </source>
</evidence>
<dbReference type="PROSITE" id="PS00028">
    <property type="entry name" value="ZINC_FINGER_C2H2_1"/>
    <property type="match status" value="1"/>
</dbReference>
<gene>
    <name evidence="2" type="ORF">LCGC14_0418080</name>
</gene>
<proteinExistence type="predicted"/>
<feature type="domain" description="C2H2-type" evidence="1">
    <location>
        <begin position="53"/>
        <end position="77"/>
    </location>
</feature>
<dbReference type="InterPro" id="IPR013087">
    <property type="entry name" value="Znf_C2H2_type"/>
</dbReference>
<organism evidence="2">
    <name type="scientific">marine sediment metagenome</name>
    <dbReference type="NCBI Taxonomy" id="412755"/>
    <lineage>
        <taxon>unclassified sequences</taxon>
        <taxon>metagenomes</taxon>
        <taxon>ecological metagenomes</taxon>
    </lineage>
</organism>
<sequence length="77" mass="8505">MITSYRDFYKPGEVIEETDSKAEALVARGSARFLDVEKAAPMNKEIGQPSIRNVCSVCGKGFGTARGMKSHMTRIHK</sequence>
<dbReference type="Gene3D" id="3.30.160.60">
    <property type="entry name" value="Classic Zinc Finger"/>
    <property type="match status" value="1"/>
</dbReference>
<accession>A0A0F9T9V8</accession>
<comment type="caution">
    <text evidence="2">The sequence shown here is derived from an EMBL/GenBank/DDBJ whole genome shotgun (WGS) entry which is preliminary data.</text>
</comment>